<keyword evidence="8" id="KW-0732">Signal</keyword>
<reference evidence="11" key="1">
    <citation type="submission" date="2025-08" db="UniProtKB">
        <authorList>
            <consortium name="Ensembl"/>
        </authorList>
    </citation>
    <scope>IDENTIFICATION</scope>
</reference>
<dbReference type="GeneID" id="109875825"/>
<dbReference type="PRINTS" id="PR00764">
    <property type="entry name" value="COMPLEMENTC9"/>
</dbReference>
<evidence type="ECO:0000259" key="10">
    <source>
        <dbReference type="PROSITE" id="PS51412"/>
    </source>
</evidence>
<dbReference type="Ensembl" id="ENSOKIT00005044980.1">
    <property type="protein sequence ID" value="ENSOKIP00005042670.1"/>
    <property type="gene ID" value="ENSOKIG00005018035.1"/>
</dbReference>
<feature type="domain" description="MACPF" evidence="10">
    <location>
        <begin position="32"/>
        <end position="377"/>
    </location>
</feature>
<keyword evidence="7" id="KW-1015">Disulfide bond</keyword>
<evidence type="ECO:0000313" key="12">
    <source>
        <dbReference type="Proteomes" id="UP000694557"/>
    </source>
</evidence>
<evidence type="ECO:0000256" key="8">
    <source>
        <dbReference type="SAM" id="SignalP"/>
    </source>
</evidence>
<dbReference type="SMART" id="SM00457">
    <property type="entry name" value="MACPF"/>
    <property type="match status" value="1"/>
</dbReference>
<dbReference type="InterPro" id="IPR035892">
    <property type="entry name" value="C2_domain_sf"/>
</dbReference>
<name>A0A8C7GJL5_ONCKI</name>
<sequence>MSVMKELCLLLLICWAGTLQCLAESLRGKIPGKPQECEQAEFVPGYNLAGEGFDIVKMQRKGSYVIDMENWEREGDTCELAVNLCLGGIKQKLPAAMANWRAITDCKRDVSSSIYESSESLINTTTSTVTNNWKLGLDLEIPEVKFKTIIGGTDSREATYAIAKSKQDRYSFTRHEVHCSIYRYSLVEDPPLHKQFLNSMKKLPTVYDLKSKLAYRNLIDTYGTHFTSQVNLGGKVSSVTSIKSCQATMNGVTVTAVKDCLDVEASLSYQNSASLTAELHYCNELKKKLGTNRSFSSMFSDRHSEIKGGVLNGGDLLFSGALDPNAYKEWLESLKRIPDVVHYFLKPLHFLLESGHPAQPGLKKAVEEYILENALIKKCSESCQIGTRTSERDQCACVCHSDQSIMSNCCPAGKGLARLQVYGLRAKGLYGDISTKTDGYVEISYDTQIKLTEVIKNDDNPVWPESFEFGPIHINFDTKLTFKVYDTDRIVWNKDFLGECSFDLRRGNVSDVCVFTYGTFFFSYTVQCAPSLGGSRCEEYIPSPMSASLAKVFHSRNGMLAGENWRLELGRNHTNDAVDKVGLKRCHGE</sequence>
<dbReference type="GO" id="GO:0005579">
    <property type="term" value="C:membrane attack complex"/>
    <property type="evidence" value="ECO:0007669"/>
    <property type="project" value="InterPro"/>
</dbReference>
<dbReference type="Pfam" id="PF00168">
    <property type="entry name" value="C2"/>
    <property type="match status" value="1"/>
</dbReference>
<comment type="similarity">
    <text evidence="3">Belongs to the complement C6/C7/C8/C9 family.</text>
</comment>
<dbReference type="PROSITE" id="PS51412">
    <property type="entry name" value="MACPF_2"/>
    <property type="match status" value="1"/>
</dbReference>
<feature type="chain" id="PRO_5034550564" evidence="8">
    <location>
        <begin position="24"/>
        <end position="589"/>
    </location>
</feature>
<dbReference type="PROSITE" id="PS50004">
    <property type="entry name" value="C2"/>
    <property type="match status" value="1"/>
</dbReference>
<gene>
    <name evidence="11" type="primary">LOC109875825</name>
</gene>
<dbReference type="GO" id="GO:0031640">
    <property type="term" value="P:killing of cells of another organism"/>
    <property type="evidence" value="ECO:0007669"/>
    <property type="project" value="UniProtKB-KW"/>
</dbReference>
<evidence type="ECO:0000256" key="3">
    <source>
        <dbReference type="ARBA" id="ARBA00009214"/>
    </source>
</evidence>
<evidence type="ECO:0000256" key="4">
    <source>
        <dbReference type="ARBA" id="ARBA00022525"/>
    </source>
</evidence>
<keyword evidence="12" id="KW-1185">Reference proteome</keyword>
<dbReference type="SMART" id="SM00239">
    <property type="entry name" value="C2"/>
    <property type="match status" value="1"/>
</dbReference>
<comment type="subcellular location">
    <subcellularLocation>
        <location evidence="1">Membrane</location>
    </subcellularLocation>
    <subcellularLocation>
        <location evidence="2">Secreted</location>
    </subcellularLocation>
</comment>
<evidence type="ECO:0000256" key="7">
    <source>
        <dbReference type="ARBA" id="ARBA00023157"/>
    </source>
</evidence>
<dbReference type="InterPro" id="IPR001862">
    <property type="entry name" value="MAC_perforin"/>
</dbReference>
<reference evidence="11" key="2">
    <citation type="submission" date="2025-09" db="UniProtKB">
        <authorList>
            <consortium name="Ensembl"/>
        </authorList>
    </citation>
    <scope>IDENTIFICATION</scope>
</reference>
<dbReference type="AlphaFoldDB" id="A0A8C7GJL5"/>
<keyword evidence="6" id="KW-0472">Membrane</keyword>
<dbReference type="InterPro" id="IPR052784">
    <property type="entry name" value="Perforin-1_pore-forming"/>
</dbReference>
<evidence type="ECO:0000256" key="5">
    <source>
        <dbReference type="ARBA" id="ARBA00022852"/>
    </source>
</evidence>
<evidence type="ECO:0000259" key="9">
    <source>
        <dbReference type="PROSITE" id="PS50004"/>
    </source>
</evidence>
<dbReference type="SUPFAM" id="SSF49562">
    <property type="entry name" value="C2 domain (Calcium/lipid-binding domain, CaLB)"/>
    <property type="match status" value="1"/>
</dbReference>
<dbReference type="PANTHER" id="PTHR46096:SF5">
    <property type="entry name" value="PERFORIN 1.2 PRECURSOR-RELATED"/>
    <property type="match status" value="1"/>
</dbReference>
<dbReference type="GeneTree" id="ENSGT00530000063725"/>
<proteinExistence type="inferred from homology"/>
<dbReference type="GO" id="GO:0051607">
    <property type="term" value="P:defense response to virus"/>
    <property type="evidence" value="ECO:0007669"/>
    <property type="project" value="TreeGrafter"/>
</dbReference>
<organism evidence="11 12">
    <name type="scientific">Oncorhynchus kisutch</name>
    <name type="common">Coho salmon</name>
    <name type="synonym">Salmo kisutch</name>
    <dbReference type="NCBI Taxonomy" id="8019"/>
    <lineage>
        <taxon>Eukaryota</taxon>
        <taxon>Metazoa</taxon>
        <taxon>Chordata</taxon>
        <taxon>Craniata</taxon>
        <taxon>Vertebrata</taxon>
        <taxon>Euteleostomi</taxon>
        <taxon>Actinopterygii</taxon>
        <taxon>Neopterygii</taxon>
        <taxon>Teleostei</taxon>
        <taxon>Protacanthopterygii</taxon>
        <taxon>Salmoniformes</taxon>
        <taxon>Salmonidae</taxon>
        <taxon>Salmoninae</taxon>
        <taxon>Oncorhynchus</taxon>
    </lineage>
</organism>
<evidence type="ECO:0000256" key="6">
    <source>
        <dbReference type="ARBA" id="ARBA00023136"/>
    </source>
</evidence>
<dbReference type="RefSeq" id="XP_031644508.1">
    <property type="nucleotide sequence ID" value="XM_031788648.1"/>
</dbReference>
<evidence type="ECO:0000313" key="11">
    <source>
        <dbReference type="Ensembl" id="ENSOKIP00005042670.1"/>
    </source>
</evidence>
<accession>A0A8C7GJL5</accession>
<evidence type="ECO:0000256" key="1">
    <source>
        <dbReference type="ARBA" id="ARBA00004370"/>
    </source>
</evidence>
<dbReference type="GO" id="GO:0005576">
    <property type="term" value="C:extracellular region"/>
    <property type="evidence" value="ECO:0007669"/>
    <property type="project" value="UniProtKB-SubCell"/>
</dbReference>
<feature type="signal peptide" evidence="8">
    <location>
        <begin position="1"/>
        <end position="23"/>
    </location>
</feature>
<keyword evidence="5" id="KW-0204">Cytolysis</keyword>
<dbReference type="PANTHER" id="PTHR46096">
    <property type="entry name" value="PERFORIN-1"/>
    <property type="match status" value="1"/>
</dbReference>
<dbReference type="InterPro" id="IPR020863">
    <property type="entry name" value="MACPF_CS"/>
</dbReference>
<feature type="domain" description="C2" evidence="9">
    <location>
        <begin position="400"/>
        <end position="517"/>
    </location>
</feature>
<keyword evidence="4" id="KW-0964">Secreted</keyword>
<evidence type="ECO:0000256" key="2">
    <source>
        <dbReference type="ARBA" id="ARBA00004613"/>
    </source>
</evidence>
<dbReference type="GO" id="GO:0022829">
    <property type="term" value="F:wide pore channel activity"/>
    <property type="evidence" value="ECO:0007669"/>
    <property type="project" value="TreeGrafter"/>
</dbReference>
<dbReference type="InterPro" id="IPR000008">
    <property type="entry name" value="C2_dom"/>
</dbReference>
<dbReference type="Proteomes" id="UP000694557">
    <property type="component" value="Unassembled WGS sequence"/>
</dbReference>
<dbReference type="InterPro" id="IPR020864">
    <property type="entry name" value="MACPF"/>
</dbReference>
<dbReference type="GO" id="GO:0001771">
    <property type="term" value="P:immunological synapse formation"/>
    <property type="evidence" value="ECO:0007669"/>
    <property type="project" value="TreeGrafter"/>
</dbReference>
<dbReference type="KEGG" id="oki:109875825"/>
<dbReference type="Pfam" id="PF01823">
    <property type="entry name" value="MACPF"/>
    <property type="match status" value="1"/>
</dbReference>
<dbReference type="GO" id="GO:0001913">
    <property type="term" value="P:T cell mediated cytotoxicity"/>
    <property type="evidence" value="ECO:0007669"/>
    <property type="project" value="TreeGrafter"/>
</dbReference>
<protein>
    <submittedName>
        <fullName evidence="11">Perforin 1.8</fullName>
    </submittedName>
</protein>
<dbReference type="PROSITE" id="PS00279">
    <property type="entry name" value="MACPF_1"/>
    <property type="match status" value="1"/>
</dbReference>
<dbReference type="Gene3D" id="2.60.40.150">
    <property type="entry name" value="C2 domain"/>
    <property type="match status" value="1"/>
</dbReference>